<evidence type="ECO:0000313" key="2">
    <source>
        <dbReference type="EMBL" id="MBL0405040.1"/>
    </source>
</evidence>
<keyword evidence="3" id="KW-1185">Reference proteome</keyword>
<sequence length="206" mass="23277">MSPTPASRPSKTAPRSRKPCRPRDEDVQVHPDGLGSLFATRPLVWGESAQDYDTLLIKVTAAIKPTDVIEAMWVRDITDLMWEGERLRRLKNGLLRRRAQEELEDVLEGIEGANVIDGIPSIAACYSKGHKPAVTHIKGIFAEHDLDDNEMTARAFAFHFASVERIERMIAGVNTRRDRVIGELDRYREGGKRRSRMITDDVTDID</sequence>
<accession>A0A936ZC38</accession>
<organism evidence="2 3">
    <name type="scientific">Microvirga aerilata</name>
    <dbReference type="NCBI Taxonomy" id="670292"/>
    <lineage>
        <taxon>Bacteria</taxon>
        <taxon>Pseudomonadati</taxon>
        <taxon>Pseudomonadota</taxon>
        <taxon>Alphaproteobacteria</taxon>
        <taxon>Hyphomicrobiales</taxon>
        <taxon>Methylobacteriaceae</taxon>
        <taxon>Microvirga</taxon>
    </lineage>
</organism>
<protein>
    <submittedName>
        <fullName evidence="2">Uncharacterized protein</fullName>
    </submittedName>
</protein>
<feature type="region of interest" description="Disordered" evidence="1">
    <location>
        <begin position="1"/>
        <end position="33"/>
    </location>
</feature>
<reference evidence="2" key="1">
    <citation type="submission" date="2021-01" db="EMBL/GenBank/DDBJ databases">
        <title>Microvirga sp.</title>
        <authorList>
            <person name="Kim M.K."/>
        </authorList>
    </citation>
    <scope>NUCLEOTIDE SEQUENCE</scope>
    <source>
        <strain evidence="2">5420S-16</strain>
    </source>
</reference>
<dbReference type="AlphaFoldDB" id="A0A936ZC38"/>
<dbReference type="Proteomes" id="UP000605848">
    <property type="component" value="Unassembled WGS sequence"/>
</dbReference>
<gene>
    <name evidence="2" type="ORF">JKG68_13770</name>
</gene>
<feature type="compositionally biased region" description="Polar residues" evidence="1">
    <location>
        <begin position="1"/>
        <end position="10"/>
    </location>
</feature>
<dbReference type="EMBL" id="JAEQMY010000017">
    <property type="protein sequence ID" value="MBL0405040.1"/>
    <property type="molecule type" value="Genomic_DNA"/>
</dbReference>
<evidence type="ECO:0000256" key="1">
    <source>
        <dbReference type="SAM" id="MobiDB-lite"/>
    </source>
</evidence>
<comment type="caution">
    <text evidence="2">The sequence shown here is derived from an EMBL/GenBank/DDBJ whole genome shotgun (WGS) entry which is preliminary data.</text>
</comment>
<proteinExistence type="predicted"/>
<evidence type="ECO:0000313" key="3">
    <source>
        <dbReference type="Proteomes" id="UP000605848"/>
    </source>
</evidence>
<dbReference type="RefSeq" id="WP_202060335.1">
    <property type="nucleotide sequence ID" value="NZ_JAEQMY010000017.1"/>
</dbReference>
<name>A0A936ZC38_9HYPH</name>